<protein>
    <submittedName>
        <fullName evidence="2">BTB domain-containing protein</fullName>
    </submittedName>
</protein>
<evidence type="ECO:0000313" key="2">
    <source>
        <dbReference type="WBParaSite" id="PDA_v2.g22880.t1"/>
    </source>
</evidence>
<proteinExistence type="predicted"/>
<organism evidence="1 2">
    <name type="scientific">Panagrolaimus davidi</name>
    <dbReference type="NCBI Taxonomy" id="227884"/>
    <lineage>
        <taxon>Eukaryota</taxon>
        <taxon>Metazoa</taxon>
        <taxon>Ecdysozoa</taxon>
        <taxon>Nematoda</taxon>
        <taxon>Chromadorea</taxon>
        <taxon>Rhabditida</taxon>
        <taxon>Tylenchina</taxon>
        <taxon>Panagrolaimomorpha</taxon>
        <taxon>Panagrolaimoidea</taxon>
        <taxon>Panagrolaimidae</taxon>
        <taxon>Panagrolaimus</taxon>
    </lineage>
</organism>
<dbReference type="WBParaSite" id="PDA_v2.g22880.t1">
    <property type="protein sequence ID" value="PDA_v2.g22880.t1"/>
    <property type="gene ID" value="PDA_v2.g22880"/>
</dbReference>
<dbReference type="InterPro" id="IPR011333">
    <property type="entry name" value="SKP1/BTB/POZ_sf"/>
</dbReference>
<dbReference type="Proteomes" id="UP000887578">
    <property type="component" value="Unplaced"/>
</dbReference>
<reference evidence="2" key="1">
    <citation type="submission" date="2022-11" db="UniProtKB">
        <authorList>
            <consortium name="WormBaseParasite"/>
        </authorList>
    </citation>
    <scope>IDENTIFICATION</scope>
</reference>
<name>A0A914Q6X1_9BILA</name>
<evidence type="ECO:0000313" key="1">
    <source>
        <dbReference type="Proteomes" id="UP000887578"/>
    </source>
</evidence>
<keyword evidence="1" id="KW-1185">Reference proteome</keyword>
<dbReference type="Gene3D" id="3.30.710.10">
    <property type="entry name" value="Potassium Channel Kv1.1, Chain A"/>
    <property type="match status" value="1"/>
</dbReference>
<dbReference type="AlphaFoldDB" id="A0A914Q6X1"/>
<sequence>MASSSPIFERIVNENDKTEIAAFDFKIVKKAIKFYYDQDISQFLKKLPRAIELFKFSIKFEMDELKKQLELHFVDILSPANICEITNLAISTKSQKLKDLCSRVLLIFLRESFYVKNFDILNKDFAFEVMQKGVSQ</sequence>
<accession>A0A914Q6X1</accession>